<feature type="domain" description="DUF4982" evidence="8">
    <location>
        <begin position="636"/>
        <end position="698"/>
    </location>
</feature>
<dbReference type="InterPro" id="IPR036156">
    <property type="entry name" value="Beta-gal/glucu_dom_sf"/>
</dbReference>
<evidence type="ECO:0000259" key="9">
    <source>
        <dbReference type="Pfam" id="PF18565"/>
    </source>
</evidence>
<dbReference type="InterPro" id="IPR006104">
    <property type="entry name" value="Glyco_hydro_2_N"/>
</dbReference>
<reference evidence="10 11" key="1">
    <citation type="submission" date="2015-12" db="EMBL/GenBank/DDBJ databases">
        <authorList>
            <person name="Shamseldin A."/>
            <person name="Moawad H."/>
            <person name="Abd El-Rahim W.M."/>
            <person name="Sadowsky M.J."/>
        </authorList>
    </citation>
    <scope>NUCLEOTIDE SEQUENCE [LARGE SCALE GENOMIC DNA]</scope>
    <source>
        <strain evidence="10 11">DG5B</strain>
    </source>
</reference>
<dbReference type="KEGG" id="hyg:AUC43_18635"/>
<dbReference type="Pfam" id="PF02837">
    <property type="entry name" value="Glyco_hydro_2_N"/>
    <property type="match status" value="1"/>
</dbReference>
<gene>
    <name evidence="10" type="ORF">AUC43_18635</name>
</gene>
<evidence type="ECO:0000259" key="8">
    <source>
        <dbReference type="Pfam" id="PF16355"/>
    </source>
</evidence>
<evidence type="ECO:0000256" key="3">
    <source>
        <dbReference type="ARBA" id="ARBA00023295"/>
    </source>
</evidence>
<feature type="domain" description="Glycoside hydrolase family 2 immunoglobulin-like beta-sandwich" evidence="5">
    <location>
        <begin position="228"/>
        <end position="325"/>
    </location>
</feature>
<evidence type="ECO:0000313" key="11">
    <source>
        <dbReference type="Proteomes" id="UP000059542"/>
    </source>
</evidence>
<dbReference type="InterPro" id="IPR008979">
    <property type="entry name" value="Galactose-bd-like_sf"/>
</dbReference>
<evidence type="ECO:0000256" key="2">
    <source>
        <dbReference type="ARBA" id="ARBA00022801"/>
    </source>
</evidence>
<dbReference type="SUPFAM" id="SSF49303">
    <property type="entry name" value="beta-Galactosidase/glucuronidase domain"/>
    <property type="match status" value="1"/>
</dbReference>
<dbReference type="Pfam" id="PF02836">
    <property type="entry name" value="Glyco_hydro_2_C"/>
    <property type="match status" value="1"/>
</dbReference>
<dbReference type="SUPFAM" id="SSF51445">
    <property type="entry name" value="(Trans)glycosidases"/>
    <property type="match status" value="1"/>
</dbReference>
<evidence type="ECO:0000259" key="7">
    <source>
        <dbReference type="Pfam" id="PF02837"/>
    </source>
</evidence>
<dbReference type="InterPro" id="IPR013783">
    <property type="entry name" value="Ig-like_fold"/>
</dbReference>
<accession>A0A0U3SL84</accession>
<dbReference type="OrthoDB" id="1007335at2"/>
<dbReference type="InterPro" id="IPR006103">
    <property type="entry name" value="Glyco_hydro_2_cat"/>
</dbReference>
<dbReference type="EMBL" id="CP013909">
    <property type="protein sequence ID" value="ALW86918.1"/>
    <property type="molecule type" value="Genomic_DNA"/>
</dbReference>
<evidence type="ECO:0000313" key="10">
    <source>
        <dbReference type="EMBL" id="ALW86918.1"/>
    </source>
</evidence>
<dbReference type="Pfam" id="PF00703">
    <property type="entry name" value="Glyco_hydro_2"/>
    <property type="match status" value="1"/>
</dbReference>
<dbReference type="InterPro" id="IPR051913">
    <property type="entry name" value="GH2_Domain-Containing"/>
</dbReference>
<proteinExistence type="inferred from homology"/>
<keyword evidence="11" id="KW-1185">Reference proteome</keyword>
<evidence type="ECO:0000259" key="5">
    <source>
        <dbReference type="Pfam" id="PF00703"/>
    </source>
</evidence>
<dbReference type="SUPFAM" id="SSF49373">
    <property type="entry name" value="Invasin/intimin cell-adhesion fragments"/>
    <property type="match status" value="1"/>
</dbReference>
<name>A0A0U3SL84_9BACT</name>
<dbReference type="PANTHER" id="PTHR42732:SF1">
    <property type="entry name" value="BETA-MANNOSIDASE"/>
    <property type="match status" value="1"/>
</dbReference>
<dbReference type="PANTHER" id="PTHR42732">
    <property type="entry name" value="BETA-GALACTOSIDASE"/>
    <property type="match status" value="1"/>
</dbReference>
<dbReference type="PROSITE" id="PS00719">
    <property type="entry name" value="GLYCOSYL_HYDROL_F2_1"/>
    <property type="match status" value="1"/>
</dbReference>
<dbReference type="Pfam" id="PF16355">
    <property type="entry name" value="DUF4982"/>
    <property type="match status" value="1"/>
</dbReference>
<protein>
    <submittedName>
        <fullName evidence="10">Beta-galactosidase</fullName>
    </submittedName>
</protein>
<dbReference type="InterPro" id="IPR008964">
    <property type="entry name" value="Invasin/intimin_cell_adhesion"/>
</dbReference>
<dbReference type="Gene3D" id="3.20.20.80">
    <property type="entry name" value="Glycosidases"/>
    <property type="match status" value="1"/>
</dbReference>
<feature type="domain" description="Glycoside hydrolase family 2" evidence="9">
    <location>
        <begin position="712"/>
        <end position="800"/>
    </location>
</feature>
<dbReference type="Gene3D" id="2.60.40.10">
    <property type="entry name" value="Immunoglobulins"/>
    <property type="match status" value="3"/>
</dbReference>
<dbReference type="GO" id="GO:0005975">
    <property type="term" value="P:carbohydrate metabolic process"/>
    <property type="evidence" value="ECO:0007669"/>
    <property type="project" value="InterPro"/>
</dbReference>
<dbReference type="InterPro" id="IPR040605">
    <property type="entry name" value="Glyco_hydro2_dom5"/>
</dbReference>
<feature type="domain" description="Glycoside hydrolase family 2 catalytic" evidence="6">
    <location>
        <begin position="330"/>
        <end position="512"/>
    </location>
</feature>
<evidence type="ECO:0000259" key="6">
    <source>
        <dbReference type="Pfam" id="PF02836"/>
    </source>
</evidence>
<dbReference type="InterPro" id="IPR006101">
    <property type="entry name" value="Glyco_hydro_2"/>
</dbReference>
<feature type="domain" description="Glycosyl hydrolases family 2 sugar binding" evidence="7">
    <location>
        <begin position="94"/>
        <end position="198"/>
    </location>
</feature>
<dbReference type="Gene3D" id="2.60.120.260">
    <property type="entry name" value="Galactose-binding domain-like"/>
    <property type="match status" value="1"/>
</dbReference>
<dbReference type="InterPro" id="IPR023230">
    <property type="entry name" value="Glyco_hydro_2_CS"/>
</dbReference>
<keyword evidence="2 4" id="KW-0378">Hydrolase</keyword>
<dbReference type="STRING" id="1411621.AUC43_18635"/>
<dbReference type="PRINTS" id="PR00132">
    <property type="entry name" value="GLHYDRLASE2"/>
</dbReference>
<sequence>MPVPSQLSTAVLRSCGGIFLLAALGQCAGQPGTSGHRTKAPAVITNFNQDWQFVKDVDTTVTAALFAKTGGPGQWATVSLPHTPRIEPVVTDQQQWQGVSFYRKFFRVPSDGPYPRVTVEFGAAMHTADVYLNGQRLQRHMGGYLPFTVDISKQVKYSEENCLVVRLDNRDNPVVPPGKPLKGLDFNFYGGLYRTVKLRLCNPLYISDAVQAGHAAGGGLLLHYENISSESATLHVQTEVQNNTSEDQNAQVRTVLFNEKGKEVARGLSEAISMAPAAFGQVKHQLTIAQPQLWSPEQPYLYRVVVEVLRDGKVIDRQQTTTGVRSIKFAAKTLTLNGQPLRLRGTNRHQEYPYLGYAISDNAQYRDAWKIKDAGFNFVRCSHYPPSPAFLQACDELGLLVMDSTPGWQFFGNEEFAKNSMQNIRDMVRRDRNHPSIVLWEAALNETDMPKPFMDAAHRAVHEELPFTENVYTCGWLDYAYDVFIPARQHLKAPDYFNKYAKDKPLFLCEYGDWEYYAHNAGFNQTAFSGLKESERTSRQLRGQGERALAQQALNFQEAHNDNFRGPAVGDANWLMFDYKRGYAPDIESSGVGDIFRLPKFAYYFYQSQYGPVADRNGFGKPMAFIANYWQPTSATQVVVYSNCDEVELQLNGKAVARQRPDATAFSDRLARAPFTFKVPAFAPGTLRAVAYRNGKPAATAERRTPGAAHHLQLSYDRSGRDAGQQDVVFVYAAVVDVNGTVLPEATAAIRFAAQGHAELVGDNPVRAEAGMATVLLKTGLGSGAVQLTATADGLPSASLKLTIR</sequence>
<evidence type="ECO:0000256" key="1">
    <source>
        <dbReference type="ARBA" id="ARBA00007401"/>
    </source>
</evidence>
<dbReference type="InterPro" id="IPR032311">
    <property type="entry name" value="DUF4982"/>
</dbReference>
<dbReference type="InterPro" id="IPR006102">
    <property type="entry name" value="Ig-like_GH2"/>
</dbReference>
<dbReference type="Pfam" id="PF18565">
    <property type="entry name" value="Glyco_hydro2_C5"/>
    <property type="match status" value="1"/>
</dbReference>
<evidence type="ECO:0000256" key="4">
    <source>
        <dbReference type="RuleBase" id="RU361154"/>
    </source>
</evidence>
<comment type="similarity">
    <text evidence="1 4">Belongs to the glycosyl hydrolase 2 family.</text>
</comment>
<organism evidence="10 11">
    <name type="scientific">Hymenobacter sedentarius</name>
    <dbReference type="NCBI Taxonomy" id="1411621"/>
    <lineage>
        <taxon>Bacteria</taxon>
        <taxon>Pseudomonadati</taxon>
        <taxon>Bacteroidota</taxon>
        <taxon>Cytophagia</taxon>
        <taxon>Cytophagales</taxon>
        <taxon>Hymenobacteraceae</taxon>
        <taxon>Hymenobacter</taxon>
    </lineage>
</organism>
<dbReference type="GO" id="GO:0004553">
    <property type="term" value="F:hydrolase activity, hydrolyzing O-glycosyl compounds"/>
    <property type="evidence" value="ECO:0007669"/>
    <property type="project" value="InterPro"/>
</dbReference>
<dbReference type="SUPFAM" id="SSF49785">
    <property type="entry name" value="Galactose-binding domain-like"/>
    <property type="match status" value="1"/>
</dbReference>
<keyword evidence="3 4" id="KW-0326">Glycosidase</keyword>
<dbReference type="InterPro" id="IPR017853">
    <property type="entry name" value="GH"/>
</dbReference>
<dbReference type="Proteomes" id="UP000059542">
    <property type="component" value="Chromosome"/>
</dbReference>
<dbReference type="AlphaFoldDB" id="A0A0U3SL84"/>